<reference evidence="1 2" key="1">
    <citation type="submission" date="2016-12" db="EMBL/GenBank/DDBJ databases">
        <title>Genome sequencing of Methylocaldum marinum.</title>
        <authorList>
            <person name="Takeuchi M."/>
            <person name="Kamagata Y."/>
            <person name="Hiraoka S."/>
            <person name="Oshima K."/>
            <person name="Hattori M."/>
            <person name="Iwasaki W."/>
        </authorList>
    </citation>
    <scope>NUCLEOTIDE SEQUENCE [LARGE SCALE GENOMIC DNA]</scope>
    <source>
        <strain evidence="1 2">S8</strain>
    </source>
</reference>
<dbReference type="KEGG" id="mmai:sS8_0066"/>
<accession>A0A286T7J2</accession>
<organism evidence="1 2">
    <name type="scientific">Methylocaldum marinum</name>
    <dbReference type="NCBI Taxonomy" id="1432792"/>
    <lineage>
        <taxon>Bacteria</taxon>
        <taxon>Pseudomonadati</taxon>
        <taxon>Pseudomonadota</taxon>
        <taxon>Gammaproteobacteria</taxon>
        <taxon>Methylococcales</taxon>
        <taxon>Methylococcaceae</taxon>
        <taxon>Methylocaldum</taxon>
    </lineage>
</organism>
<evidence type="ECO:0000313" key="2">
    <source>
        <dbReference type="Proteomes" id="UP000266313"/>
    </source>
</evidence>
<dbReference type="OrthoDB" id="5572758at2"/>
<dbReference type="InterPro" id="IPR009057">
    <property type="entry name" value="Homeodomain-like_sf"/>
</dbReference>
<sequence>MKAYSLDLRTRMFSYALTHSVRETATLFRVSPNTVHVLKKFFIETGQLAPKPSRAGRPRAISAEGWWTGIKPFPKIRQNLPPPDRI</sequence>
<proteinExistence type="predicted"/>
<evidence type="ECO:0000313" key="1">
    <source>
        <dbReference type="EMBL" id="BBA32035.1"/>
    </source>
</evidence>
<dbReference type="SUPFAM" id="SSF46689">
    <property type="entry name" value="Homeodomain-like"/>
    <property type="match status" value="1"/>
</dbReference>
<dbReference type="RefSeq" id="WP_119627899.1">
    <property type="nucleotide sequence ID" value="NZ_AP017928.1"/>
</dbReference>
<name>A0A286T7J2_9GAMM</name>
<dbReference type="EMBL" id="AP017928">
    <property type="protein sequence ID" value="BBA32035.1"/>
    <property type="molecule type" value="Genomic_DNA"/>
</dbReference>
<keyword evidence="2" id="KW-1185">Reference proteome</keyword>
<protein>
    <submittedName>
        <fullName evidence="1">Transposase and inactivated derivatives-like protein</fullName>
    </submittedName>
</protein>
<dbReference type="AlphaFoldDB" id="A0A286T7J2"/>
<gene>
    <name evidence="1" type="ORF">sS8_0066</name>
</gene>
<dbReference type="Proteomes" id="UP000266313">
    <property type="component" value="Chromosome"/>
</dbReference>